<organism evidence="3 4">
    <name type="scientific">Phreatobacter stygius</name>
    <dbReference type="NCBI Taxonomy" id="1940610"/>
    <lineage>
        <taxon>Bacteria</taxon>
        <taxon>Pseudomonadati</taxon>
        <taxon>Pseudomonadota</taxon>
        <taxon>Alphaproteobacteria</taxon>
        <taxon>Hyphomicrobiales</taxon>
        <taxon>Phreatobacteraceae</taxon>
        <taxon>Phreatobacter</taxon>
    </lineage>
</organism>
<dbReference type="Proteomes" id="UP000298781">
    <property type="component" value="Chromosome"/>
</dbReference>
<dbReference type="NCBIfam" id="TIGR01840">
    <property type="entry name" value="esterase_phb"/>
    <property type="match status" value="1"/>
</dbReference>
<protein>
    <submittedName>
        <fullName evidence="3">PHB depolymerase family esterase</fullName>
    </submittedName>
</protein>
<dbReference type="PANTHER" id="PTHR43037">
    <property type="entry name" value="UNNAMED PRODUCT-RELATED"/>
    <property type="match status" value="1"/>
</dbReference>
<dbReference type="PANTHER" id="PTHR43037:SF1">
    <property type="entry name" value="BLL1128 PROTEIN"/>
    <property type="match status" value="1"/>
</dbReference>
<keyword evidence="4" id="KW-1185">Reference proteome</keyword>
<dbReference type="GO" id="GO:0005576">
    <property type="term" value="C:extracellular region"/>
    <property type="evidence" value="ECO:0007669"/>
    <property type="project" value="InterPro"/>
</dbReference>
<dbReference type="AlphaFoldDB" id="A0A4D7B9K3"/>
<evidence type="ECO:0000313" key="4">
    <source>
        <dbReference type="Proteomes" id="UP000298781"/>
    </source>
</evidence>
<dbReference type="Gene3D" id="3.40.50.1820">
    <property type="entry name" value="alpha/beta hydrolase"/>
    <property type="match status" value="1"/>
</dbReference>
<evidence type="ECO:0000256" key="2">
    <source>
        <dbReference type="ARBA" id="ARBA00022801"/>
    </source>
</evidence>
<evidence type="ECO:0000256" key="1">
    <source>
        <dbReference type="ARBA" id="ARBA00022729"/>
    </source>
</evidence>
<sequence>MSGLSASLASLMRQRRNWYASLPSAANAAVPGDASAVAIPLAETLDFGSNPGRLRMLSYVPDGLPADAPLVVVLHGCTQDAAGYNHGSGWSRLADEAGFALVFPEQQRANNPNTCFNWFRRGDIARGQGEPLSIQQMIKRMLRNHRLDAGKVFVTGLSAGGAMTSVMLATYPELFAAGAIIGGLPYGVAGNVQEAFASMNGASSHEAEAWGDRVRAASPYKGPRAKVSVWHGIDDPTVRIGNAHELVKQWTNVHGIGEVEPKRVLGPGHERLTWSGPNGGVVELVTIAGMGHGVPVDPSQEGGGETGPYFLDAGLASTRHIAAFWGLIPPGQVDKPRPVAPPRRMTMPLAPDMAQPDPGLQRPGDVNTVIVKALKAAGLLR</sequence>
<gene>
    <name evidence="3" type="ORF">E8M01_23005</name>
</gene>
<keyword evidence="1" id="KW-0732">Signal</keyword>
<dbReference type="RefSeq" id="WP_136962297.1">
    <property type="nucleotide sequence ID" value="NZ_CP039690.1"/>
</dbReference>
<accession>A0A4D7B9K3</accession>
<dbReference type="EMBL" id="CP039690">
    <property type="protein sequence ID" value="QCI66858.1"/>
    <property type="molecule type" value="Genomic_DNA"/>
</dbReference>
<name>A0A4D7B9K3_9HYPH</name>
<dbReference type="InterPro" id="IPR029058">
    <property type="entry name" value="AB_hydrolase_fold"/>
</dbReference>
<dbReference type="Pfam" id="PF10503">
    <property type="entry name" value="Esterase_PHB"/>
    <property type="match status" value="1"/>
</dbReference>
<dbReference type="InterPro" id="IPR010126">
    <property type="entry name" value="Esterase_phb"/>
</dbReference>
<evidence type="ECO:0000313" key="3">
    <source>
        <dbReference type="EMBL" id="QCI66858.1"/>
    </source>
</evidence>
<dbReference type="GO" id="GO:0016787">
    <property type="term" value="F:hydrolase activity"/>
    <property type="evidence" value="ECO:0007669"/>
    <property type="project" value="UniProtKB-KW"/>
</dbReference>
<dbReference type="KEGG" id="pstg:E8M01_23005"/>
<dbReference type="InterPro" id="IPR050955">
    <property type="entry name" value="Plant_Biomass_Hydrol_Est"/>
</dbReference>
<dbReference type="OrthoDB" id="9767239at2"/>
<reference evidence="3 4" key="1">
    <citation type="submission" date="2019-04" db="EMBL/GenBank/DDBJ databases">
        <title>Phreatobacter aquaticus sp. nov.</title>
        <authorList>
            <person name="Choi A."/>
        </authorList>
    </citation>
    <scope>NUCLEOTIDE SEQUENCE [LARGE SCALE GENOMIC DNA]</scope>
    <source>
        <strain evidence="3 4">KCTC 52518</strain>
    </source>
</reference>
<proteinExistence type="predicted"/>
<dbReference type="SUPFAM" id="SSF53474">
    <property type="entry name" value="alpha/beta-Hydrolases"/>
    <property type="match status" value="2"/>
</dbReference>
<keyword evidence="2" id="KW-0378">Hydrolase</keyword>